<evidence type="ECO:0000256" key="6">
    <source>
        <dbReference type="ARBA" id="ARBA00023277"/>
    </source>
</evidence>
<dbReference type="InterPro" id="IPR036861">
    <property type="entry name" value="Endochitinase-like_sf"/>
</dbReference>
<comment type="caution">
    <text evidence="8">Lacks conserved residue(s) required for the propagation of feature annotation.</text>
</comment>
<evidence type="ECO:0000256" key="9">
    <source>
        <dbReference type="SAM" id="SignalP"/>
    </source>
</evidence>
<dbReference type="Pfam" id="PF00187">
    <property type="entry name" value="Chitin_bind_1"/>
    <property type="match status" value="1"/>
</dbReference>
<feature type="disulfide bond" evidence="8">
    <location>
        <begin position="112"/>
        <end position="127"/>
    </location>
</feature>
<dbReference type="EMBL" id="CAJVRL010000110">
    <property type="protein sequence ID" value="CAG8961473.1"/>
    <property type="molecule type" value="Genomic_DNA"/>
</dbReference>
<feature type="domain" description="Chitin-binding type-1" evidence="10">
    <location>
        <begin position="46"/>
        <end position="99"/>
    </location>
</feature>
<evidence type="ECO:0000256" key="8">
    <source>
        <dbReference type="PROSITE-ProRule" id="PRU00261"/>
    </source>
</evidence>
<reference evidence="12" key="1">
    <citation type="submission" date="2021-07" db="EMBL/GenBank/DDBJ databases">
        <authorList>
            <person name="Durling M."/>
        </authorList>
    </citation>
    <scope>NUCLEOTIDE SEQUENCE</scope>
</reference>
<keyword evidence="3" id="KW-0479">Metal-binding</keyword>
<feature type="disulfide bond" evidence="8">
    <location>
        <begin position="126"/>
        <end position="140"/>
    </location>
</feature>
<feature type="signal peptide" evidence="9">
    <location>
        <begin position="1"/>
        <end position="19"/>
    </location>
</feature>
<dbReference type="Pfam" id="PF01522">
    <property type="entry name" value="Polysacc_deac_1"/>
    <property type="match status" value="1"/>
</dbReference>
<dbReference type="PROSITE" id="PS50941">
    <property type="entry name" value="CHIT_BIND_I_2"/>
    <property type="match status" value="4"/>
</dbReference>
<dbReference type="PROSITE" id="PS00026">
    <property type="entry name" value="CHIT_BIND_I_1"/>
    <property type="match status" value="2"/>
</dbReference>
<feature type="domain" description="Chitin-binding type-1" evidence="10">
    <location>
        <begin position="178"/>
        <end position="219"/>
    </location>
</feature>
<dbReference type="InterPro" id="IPR002509">
    <property type="entry name" value="NODB_dom"/>
</dbReference>
<keyword evidence="7" id="KW-0170">Cobalt</keyword>
<feature type="chain" id="PRO_5040217374" description="Carbohydrate esterase family 4 protein" evidence="9">
    <location>
        <begin position="20"/>
        <end position="520"/>
    </location>
</feature>
<organism evidence="12 13">
    <name type="scientific">Hymenoscyphus fraxineus</name>
    <dbReference type="NCBI Taxonomy" id="746836"/>
    <lineage>
        <taxon>Eukaryota</taxon>
        <taxon>Fungi</taxon>
        <taxon>Dikarya</taxon>
        <taxon>Ascomycota</taxon>
        <taxon>Pezizomycotina</taxon>
        <taxon>Leotiomycetes</taxon>
        <taxon>Helotiales</taxon>
        <taxon>Helotiaceae</taxon>
        <taxon>Hymenoscyphus</taxon>
    </lineage>
</organism>
<evidence type="ECO:0000256" key="3">
    <source>
        <dbReference type="ARBA" id="ARBA00022723"/>
    </source>
</evidence>
<dbReference type="AlphaFoldDB" id="A0A9N9LBD6"/>
<keyword evidence="4 9" id="KW-0732">Signal</keyword>
<evidence type="ECO:0000256" key="1">
    <source>
        <dbReference type="ARBA" id="ARBA00001941"/>
    </source>
</evidence>
<comment type="cofactor">
    <cofactor evidence="1">
        <name>Co(2+)</name>
        <dbReference type="ChEBI" id="CHEBI:48828"/>
    </cofactor>
</comment>
<dbReference type="GO" id="GO:0008061">
    <property type="term" value="F:chitin binding"/>
    <property type="evidence" value="ECO:0007669"/>
    <property type="project" value="UniProtKB-UniRule"/>
</dbReference>
<feature type="disulfide bond" evidence="8">
    <location>
        <begin position="241"/>
        <end position="253"/>
    </location>
</feature>
<dbReference type="GO" id="GO:0005975">
    <property type="term" value="P:carbohydrate metabolic process"/>
    <property type="evidence" value="ECO:0007669"/>
    <property type="project" value="InterPro"/>
</dbReference>
<dbReference type="SMART" id="SM00270">
    <property type="entry name" value="ChtBD1"/>
    <property type="match status" value="4"/>
</dbReference>
<feature type="disulfide bond" evidence="8">
    <location>
        <begin position="121"/>
        <end position="133"/>
    </location>
</feature>
<dbReference type="PROSITE" id="PS51677">
    <property type="entry name" value="NODB"/>
    <property type="match status" value="1"/>
</dbReference>
<feature type="domain" description="Chitin-binding type-1" evidence="10">
    <location>
        <begin position="109"/>
        <end position="153"/>
    </location>
</feature>
<feature type="domain" description="Chitin-binding type-1" evidence="10">
    <location>
        <begin position="231"/>
        <end position="275"/>
    </location>
</feature>
<dbReference type="InterPro" id="IPR011330">
    <property type="entry name" value="Glyco_hydro/deAcase_b/a-brl"/>
</dbReference>
<evidence type="ECO:0000256" key="2">
    <source>
        <dbReference type="ARBA" id="ARBA00022669"/>
    </source>
</evidence>
<dbReference type="GO" id="GO:0046872">
    <property type="term" value="F:metal ion binding"/>
    <property type="evidence" value="ECO:0007669"/>
    <property type="project" value="UniProtKB-KW"/>
</dbReference>
<evidence type="ECO:0000313" key="12">
    <source>
        <dbReference type="EMBL" id="CAG8961473.1"/>
    </source>
</evidence>
<evidence type="ECO:0008006" key="14">
    <source>
        <dbReference type="Google" id="ProtNLM"/>
    </source>
</evidence>
<dbReference type="InterPro" id="IPR018371">
    <property type="entry name" value="Chitin-binding_1_CS"/>
</dbReference>
<sequence>MRALALTLLFSLVLAFASALQSPNPQFSGAEGSTEVQRAINISSPDNTCGKSGGKGKGYVCNPAKNSGGCCSGAGWCGWGDDYCGPTCQPSFSLGKCNTTTTTPPLSDDFLCGPQNGNKKCSGNGCCSQYGYCGITSDYCSTGCQSTFGKCTLSPTNTSSLAPLTPDPTATPTSTPTNDNCGAANGNLSCPTGQCCRWCGTTSDYCAVGCQPNFGRCDGHSNSTGYPEPDTYSCGAGLGICNNDQCCSKNGYCGRGEDYCSDPQWCQTSYGRCDSDTTPLGKSTANVPRPWKGSVPYDEDIYDCQESRVVALTYDDGPSPYTAQLLDLLKAYGFHATFFVTGNNNGKGPIDTTAQWSALIRRMIAEGHQVASHSWSHYEFDSIGHDERMDQMIKNEMAFNNIIGKFPTYMRPPYSNCSQITGCWADMQALGYHRIYFDLDTDDTNNESPDNIQNSKNDVRNMLSQSPAGGNLLSIQHDISEQSVKSLSPYYFDLIKKKGWRGVTVGECLGDEEENWYRVM</sequence>
<feature type="disulfide bond" evidence="8">
    <location>
        <begin position="181"/>
        <end position="196"/>
    </location>
</feature>
<dbReference type="InterPro" id="IPR001002">
    <property type="entry name" value="Chitin-bd_1"/>
</dbReference>
<dbReference type="Gene3D" id="3.30.60.10">
    <property type="entry name" value="Endochitinase-like"/>
    <property type="match status" value="4"/>
</dbReference>
<proteinExistence type="predicted"/>
<keyword evidence="8" id="KW-1015">Disulfide bond</keyword>
<dbReference type="Proteomes" id="UP000696280">
    <property type="component" value="Unassembled WGS sequence"/>
</dbReference>
<evidence type="ECO:0000256" key="7">
    <source>
        <dbReference type="ARBA" id="ARBA00023285"/>
    </source>
</evidence>
<comment type="caution">
    <text evidence="12">The sequence shown here is derived from an EMBL/GenBank/DDBJ whole genome shotgun (WGS) entry which is preliminary data.</text>
</comment>
<accession>A0A9N9LBD6</accession>
<feature type="domain" description="NodB homology" evidence="11">
    <location>
        <begin position="308"/>
        <end position="503"/>
    </location>
</feature>
<feature type="disulfide bond" evidence="8">
    <location>
        <begin position="246"/>
        <end position="260"/>
    </location>
</feature>
<dbReference type="CDD" id="cd10951">
    <property type="entry name" value="CE4_ClCDA_like"/>
    <property type="match status" value="1"/>
</dbReference>
<dbReference type="Gene3D" id="3.20.20.370">
    <property type="entry name" value="Glycoside hydrolase/deacetylase"/>
    <property type="match status" value="1"/>
</dbReference>
<evidence type="ECO:0000259" key="11">
    <source>
        <dbReference type="PROSITE" id="PS51677"/>
    </source>
</evidence>
<evidence type="ECO:0000259" key="10">
    <source>
        <dbReference type="PROSITE" id="PS50941"/>
    </source>
</evidence>
<protein>
    <recommendedName>
        <fullName evidence="14">Carbohydrate esterase family 4 protein</fullName>
    </recommendedName>
</protein>
<keyword evidence="2 8" id="KW-0147">Chitin-binding</keyword>
<evidence type="ECO:0000256" key="5">
    <source>
        <dbReference type="ARBA" id="ARBA00022801"/>
    </source>
</evidence>
<dbReference type="SUPFAM" id="SSF57016">
    <property type="entry name" value="Plant lectins/antimicrobial peptides"/>
    <property type="match status" value="4"/>
</dbReference>
<dbReference type="CDD" id="cd00035">
    <property type="entry name" value="ChtBD1"/>
    <property type="match status" value="2"/>
</dbReference>
<gene>
    <name evidence="12" type="ORF">HYFRA_00013925</name>
</gene>
<keyword evidence="6" id="KW-0119">Carbohydrate metabolism</keyword>
<keyword evidence="13" id="KW-1185">Reference proteome</keyword>
<dbReference type="OrthoDB" id="2125469at2759"/>
<evidence type="ECO:0000313" key="13">
    <source>
        <dbReference type="Proteomes" id="UP000696280"/>
    </source>
</evidence>
<evidence type="ECO:0000256" key="4">
    <source>
        <dbReference type="ARBA" id="ARBA00022729"/>
    </source>
</evidence>
<dbReference type="GO" id="GO:0016810">
    <property type="term" value="F:hydrolase activity, acting on carbon-nitrogen (but not peptide) bonds"/>
    <property type="evidence" value="ECO:0007669"/>
    <property type="project" value="InterPro"/>
</dbReference>
<dbReference type="PANTHER" id="PTHR46471">
    <property type="entry name" value="CHITIN DEACETYLASE"/>
    <property type="match status" value="1"/>
</dbReference>
<name>A0A9N9LBD6_9HELO</name>
<feature type="disulfide bond" evidence="8">
    <location>
        <begin position="70"/>
        <end position="84"/>
    </location>
</feature>
<dbReference type="PANTHER" id="PTHR46471:SF8">
    <property type="entry name" value="CHITIN DEACETYLASE"/>
    <property type="match status" value="1"/>
</dbReference>
<keyword evidence="5" id="KW-0378">Hydrolase</keyword>
<dbReference type="SUPFAM" id="SSF88713">
    <property type="entry name" value="Glycoside hydrolase/deacetylase"/>
    <property type="match status" value="1"/>
</dbReference>